<protein>
    <submittedName>
        <fullName evidence="1">Nuclear transport factor 2 family protein</fullName>
    </submittedName>
</protein>
<dbReference type="EMBL" id="JAJTTC010000016">
    <property type="protein sequence ID" value="MCF0065846.1"/>
    <property type="molecule type" value="Genomic_DNA"/>
</dbReference>
<dbReference type="Proteomes" id="UP001139000">
    <property type="component" value="Unassembled WGS sequence"/>
</dbReference>
<dbReference type="RefSeq" id="WP_234658892.1">
    <property type="nucleotide sequence ID" value="NZ_CP094997.1"/>
</dbReference>
<name>A0A9X1TGS4_9BACT</name>
<sequence length="153" mass="18056">MKKKDALIVWKKMDTHIIDNFKKYFESLPHLEGIQTEAFYAEDVQFQDPIRKIKGVDNVRLYHNRFCGNLVRGGFRYTQQTLLHDKAYLSWRLELEYKVSKRRVHVSGITVLLLSDKIISHCDYYDAGALFYENLPVIGFVIRILKRQLSRGC</sequence>
<comment type="caution">
    <text evidence="1">The sequence shown here is derived from an EMBL/GenBank/DDBJ whole genome shotgun (WGS) entry which is preliminary data.</text>
</comment>
<reference evidence="1" key="1">
    <citation type="submission" date="2021-12" db="EMBL/GenBank/DDBJ databases">
        <title>Novel species in genus Dyadobacter.</title>
        <authorList>
            <person name="Ma C."/>
        </authorList>
    </citation>
    <scope>NUCLEOTIDE SEQUENCE</scope>
    <source>
        <strain evidence="1">LJ419</strain>
    </source>
</reference>
<dbReference type="Gene3D" id="3.10.450.50">
    <property type="match status" value="1"/>
</dbReference>
<gene>
    <name evidence="1" type="ORF">LXM26_30325</name>
</gene>
<evidence type="ECO:0000313" key="1">
    <source>
        <dbReference type="EMBL" id="MCF0065846.1"/>
    </source>
</evidence>
<proteinExistence type="predicted"/>
<dbReference type="SUPFAM" id="SSF54427">
    <property type="entry name" value="NTF2-like"/>
    <property type="match status" value="1"/>
</dbReference>
<keyword evidence="2" id="KW-1185">Reference proteome</keyword>
<dbReference type="AlphaFoldDB" id="A0A9X1TGS4"/>
<dbReference type="InterPro" id="IPR032710">
    <property type="entry name" value="NTF2-like_dom_sf"/>
</dbReference>
<organism evidence="1 2">
    <name type="scientific">Dyadobacter chenwenxiniae</name>
    <dbReference type="NCBI Taxonomy" id="2906456"/>
    <lineage>
        <taxon>Bacteria</taxon>
        <taxon>Pseudomonadati</taxon>
        <taxon>Bacteroidota</taxon>
        <taxon>Cytophagia</taxon>
        <taxon>Cytophagales</taxon>
        <taxon>Spirosomataceae</taxon>
        <taxon>Dyadobacter</taxon>
    </lineage>
</organism>
<accession>A0A9X1TGS4</accession>
<evidence type="ECO:0000313" key="2">
    <source>
        <dbReference type="Proteomes" id="UP001139000"/>
    </source>
</evidence>